<dbReference type="EMBL" id="MKJU01000027">
    <property type="protein sequence ID" value="OHU90004.1"/>
    <property type="molecule type" value="Genomic_DNA"/>
</dbReference>
<keyword evidence="3" id="KW-1185">Reference proteome</keyword>
<dbReference type="RefSeq" id="WP_070985973.1">
    <property type="nucleotide sequence ID" value="NZ_MKJU01000027.1"/>
</dbReference>
<gene>
    <name evidence="2" type="ORF">BET10_14585</name>
</gene>
<dbReference type="InterPro" id="IPR003959">
    <property type="entry name" value="ATPase_AAA_core"/>
</dbReference>
<accession>A0A1S1MTN8</accession>
<dbReference type="InterPro" id="IPR029063">
    <property type="entry name" value="SAM-dependent_MTases_sf"/>
</dbReference>
<dbReference type="OrthoDB" id="9815944at2"/>
<sequence length="617" mass="70987">MNFIKKVSVGTRSKQESILLNIKVPRGNETKLIVFAGKNRSGKSHIINHIDRSIKEHNANANKSSQDGFTPRRSSVAVELQDPNLSCKNVFLLNDLDYVLKKFTYIPLGDGRITNDEASNIENICRQVLWEFIGKHLRDKHANEFDKKKWLADKSYRFDYCANINPDKLYKCDGACEVTRDLESITNGHLYYRYNNATKNIELHLRYFDGQIFPNPSWSQGQRALFFYLCFICYKEISILLIDEVETYLHPQYISFLCEKIKQTIPQAIVTTHHPHVIFSKLIDQCWYVELDEPKCIEPELEIDFEKRSRAVLPTFSRKIVDLESDFEKVSMTYKLFDGYDNNLLRLSQSNSLALSESVLRSFAKAFNYGAVQHKNSNKPDLQNDKLADFIKRKLSSQSGKRLEVLDLGAGYGRTFFEVSKLPDVKNNIRWSFWEPFENVREELGKLIEQDSNHVEIINLEANILTSYYDLVVISNVLHECNPNDFAQIINRAAQAVKGDGQVVIIELYPLLHPEKYAVPYCESDMKVILRKSGFDVESTSLNIKNSSVSAYWIKATKNPQKIVTSEGVKEAVLLQWDYILENTCGDYKGKPEITEPEHVVQVMGELTTIASIQSFF</sequence>
<dbReference type="InterPro" id="IPR051396">
    <property type="entry name" value="Bact_Antivir_Def_Nuclease"/>
</dbReference>
<organism evidence="2 3">
    <name type="scientific">Pseudoalteromonas amylolytica</name>
    <dbReference type="NCBI Taxonomy" id="1859457"/>
    <lineage>
        <taxon>Bacteria</taxon>
        <taxon>Pseudomonadati</taxon>
        <taxon>Pseudomonadota</taxon>
        <taxon>Gammaproteobacteria</taxon>
        <taxon>Alteromonadales</taxon>
        <taxon>Pseudoalteromonadaceae</taxon>
        <taxon>Pseudoalteromonas</taxon>
    </lineage>
</organism>
<name>A0A1S1MTN8_9GAMM</name>
<evidence type="ECO:0000259" key="1">
    <source>
        <dbReference type="Pfam" id="PF13304"/>
    </source>
</evidence>
<dbReference type="AlphaFoldDB" id="A0A1S1MTN8"/>
<protein>
    <recommendedName>
        <fullName evidence="1">ATPase AAA-type core domain-containing protein</fullName>
    </recommendedName>
</protein>
<evidence type="ECO:0000313" key="2">
    <source>
        <dbReference type="EMBL" id="OHU90004.1"/>
    </source>
</evidence>
<dbReference type="SUPFAM" id="SSF52540">
    <property type="entry name" value="P-loop containing nucleoside triphosphate hydrolases"/>
    <property type="match status" value="1"/>
</dbReference>
<dbReference type="PANTHER" id="PTHR43581">
    <property type="entry name" value="ATP/GTP PHOSPHATASE"/>
    <property type="match status" value="1"/>
</dbReference>
<dbReference type="Proteomes" id="UP000179786">
    <property type="component" value="Unassembled WGS sequence"/>
</dbReference>
<comment type="caution">
    <text evidence="2">The sequence shown here is derived from an EMBL/GenBank/DDBJ whole genome shotgun (WGS) entry which is preliminary data.</text>
</comment>
<dbReference type="PANTHER" id="PTHR43581:SF2">
    <property type="entry name" value="EXCINUCLEASE ATPASE SUBUNIT"/>
    <property type="match status" value="1"/>
</dbReference>
<dbReference type="GO" id="GO:0016887">
    <property type="term" value="F:ATP hydrolysis activity"/>
    <property type="evidence" value="ECO:0007669"/>
    <property type="project" value="InterPro"/>
</dbReference>
<proteinExistence type="predicted"/>
<reference evidence="2 3" key="1">
    <citation type="submission" date="2016-09" db="EMBL/GenBank/DDBJ databases">
        <title>Pseudoalteromonas amylolytica sp. nov., isolated from the surface seawater.</title>
        <authorList>
            <person name="Wu Y.-H."/>
            <person name="Cheng H."/>
            <person name="Jin X.-B."/>
            <person name="Wang C.-S."/>
            <person name="Xu X.-W."/>
        </authorList>
    </citation>
    <scope>NUCLEOTIDE SEQUENCE [LARGE SCALE GENOMIC DNA]</scope>
    <source>
        <strain evidence="2 3">JW1</strain>
    </source>
</reference>
<dbReference type="SUPFAM" id="SSF53335">
    <property type="entry name" value="S-adenosyl-L-methionine-dependent methyltransferases"/>
    <property type="match status" value="1"/>
</dbReference>
<dbReference type="CDD" id="cd02440">
    <property type="entry name" value="AdoMet_MTases"/>
    <property type="match status" value="1"/>
</dbReference>
<dbReference type="GO" id="GO:0005524">
    <property type="term" value="F:ATP binding"/>
    <property type="evidence" value="ECO:0007669"/>
    <property type="project" value="InterPro"/>
</dbReference>
<dbReference type="STRING" id="1859457.BET10_14585"/>
<dbReference type="Pfam" id="PF13304">
    <property type="entry name" value="AAA_21"/>
    <property type="match status" value="1"/>
</dbReference>
<dbReference type="InterPro" id="IPR027417">
    <property type="entry name" value="P-loop_NTPase"/>
</dbReference>
<feature type="domain" description="ATPase AAA-type core" evidence="1">
    <location>
        <begin position="209"/>
        <end position="278"/>
    </location>
</feature>
<dbReference type="Gene3D" id="3.40.50.300">
    <property type="entry name" value="P-loop containing nucleotide triphosphate hydrolases"/>
    <property type="match status" value="1"/>
</dbReference>
<evidence type="ECO:0000313" key="3">
    <source>
        <dbReference type="Proteomes" id="UP000179786"/>
    </source>
</evidence>
<dbReference type="Gene3D" id="3.40.50.150">
    <property type="entry name" value="Vaccinia Virus protein VP39"/>
    <property type="match status" value="1"/>
</dbReference>